<proteinExistence type="predicted"/>
<evidence type="ECO:0000313" key="1">
    <source>
        <dbReference type="EMBL" id="MBC3790229.1"/>
    </source>
</evidence>
<gene>
    <name evidence="1" type="ORF">FH603_714</name>
</gene>
<dbReference type="RefSeq" id="WP_262891231.1">
    <property type="nucleotide sequence ID" value="NZ_VFIC01000001.1"/>
</dbReference>
<name>A0ABR6W0T3_9BACT</name>
<organism evidence="1 2">
    <name type="scientific">Spirosoma utsteinense</name>
    <dbReference type="NCBI Taxonomy" id="2585773"/>
    <lineage>
        <taxon>Bacteria</taxon>
        <taxon>Pseudomonadati</taxon>
        <taxon>Bacteroidota</taxon>
        <taxon>Cytophagia</taxon>
        <taxon>Cytophagales</taxon>
        <taxon>Cytophagaceae</taxon>
        <taxon>Spirosoma</taxon>
    </lineage>
</organism>
<evidence type="ECO:0000313" key="2">
    <source>
        <dbReference type="Proteomes" id="UP000700732"/>
    </source>
</evidence>
<keyword evidence="2" id="KW-1185">Reference proteome</keyword>
<accession>A0ABR6W0T3</accession>
<reference evidence="1 2" key="1">
    <citation type="submission" date="2019-06" db="EMBL/GenBank/DDBJ databases">
        <title>Spirosoma utsteinense sp. nov. isolated from Antarctic ice-free soils.</title>
        <authorList>
            <person name="Tahon G."/>
        </authorList>
    </citation>
    <scope>NUCLEOTIDE SEQUENCE [LARGE SCALE GENOMIC DNA]</scope>
    <source>
        <strain evidence="1 2">LMG 31447</strain>
    </source>
</reference>
<sequence>MSISITAPYAAIPQNYLYRAPFRHENKVSKLAASGKIEAV</sequence>
<dbReference type="EMBL" id="VFIA01000003">
    <property type="protein sequence ID" value="MBC3790229.1"/>
    <property type="molecule type" value="Genomic_DNA"/>
</dbReference>
<comment type="caution">
    <text evidence="1">The sequence shown here is derived from an EMBL/GenBank/DDBJ whole genome shotgun (WGS) entry which is preliminary data.</text>
</comment>
<protein>
    <submittedName>
        <fullName evidence="1">Uncharacterized protein</fullName>
    </submittedName>
</protein>
<dbReference type="Proteomes" id="UP000700732">
    <property type="component" value="Unassembled WGS sequence"/>
</dbReference>